<dbReference type="Proteomes" id="UP000481643">
    <property type="component" value="Unassembled WGS sequence"/>
</dbReference>
<evidence type="ECO:0000259" key="3">
    <source>
        <dbReference type="Pfam" id="PF08751"/>
    </source>
</evidence>
<dbReference type="Gene3D" id="3.40.1360.10">
    <property type="match status" value="1"/>
</dbReference>
<feature type="region of interest" description="Disordered" evidence="2">
    <location>
        <begin position="1797"/>
        <end position="1876"/>
    </location>
</feature>
<dbReference type="SUPFAM" id="SSF55464">
    <property type="entry name" value="Origin of replication-binding domain, RBD-like"/>
    <property type="match status" value="1"/>
</dbReference>
<comment type="caution">
    <text evidence="4">The sequence shown here is derived from an EMBL/GenBank/DDBJ whole genome shotgun (WGS) entry which is preliminary data.</text>
</comment>
<protein>
    <submittedName>
        <fullName evidence="4">AAA family ATPase</fullName>
    </submittedName>
</protein>
<feature type="region of interest" description="Disordered" evidence="2">
    <location>
        <begin position="1121"/>
        <end position="1143"/>
    </location>
</feature>
<feature type="region of interest" description="Disordered" evidence="2">
    <location>
        <begin position="733"/>
        <end position="765"/>
    </location>
</feature>
<feature type="compositionally biased region" description="Basic and acidic residues" evidence="2">
    <location>
        <begin position="747"/>
        <end position="765"/>
    </location>
</feature>
<dbReference type="InterPro" id="IPR014862">
    <property type="entry name" value="TrwC"/>
</dbReference>
<sequence length="1876" mass="210420">MAVGVSSVHMISYLTKNPSEETDVSAEEVIDFDAQSVIIEQDIEALKKSDSRNQTGSDYYSAGTSDTNGGTFFRPALTDQALASILNVKEGTKAKVGNGLRILDGVQSGSKLSSAVVRRLAEGRDPVTNEVLAPKTAKYFDDLRNHPEKMVDKDGNPKKLPRVGEDLTFSIDKQISVIWAWARLKGNQELTKKIENVIEQSAAKSLQAMYDAGQIQTRRVIKKPMFDANGQPVTNEKTGKQKTENIEWMEPVKDFTAALYLHQTARPTGDGTSRGDPNLHVHALIMKPSIRQDGTIGAIENNSLYLMRPVMDALFKTAVIEGLQKMPEFRDLDFEMGEKGLKIKASDQALFDSIVDNFSNRKHEIDAALEENGFDRTNRDAAEIAAKSTRASKSDQPPLDELEKDWKRDFDRMLGDTDLMSILSKKEVRQETREEKIERVAQNAIARLGGHRTIVTEVDVLAETARACVSEYKFEEVQEVVRYVKEKHLYIAEPDSDQRIQWAVKHLAEKETQFLLDIKNAPEMKPMRSDQEIEDALAEMQAKHDADPKNNKMLNEEQVGMYKYVLSSKQQLVCVEGSAGTGKTFSMSTVHEAVKTAGRRMLGLSPSWKAASILSDDISLGNDAFFATAKFIAEHRAGKVKIDANTVIVVDEAGMMGIEDAQYILEAVKAVGGRLILQGDTMQLSPVAAGDPLTLAMRLNGGYRLNNIVRQNDNTNEETKRLTARMREASGEFVKSGLEGLNNKNPEGSRDNADDPNKKPVKHKGDPHIAKALGIYQEEGRIIFSKTAGDAYNEVAQRYLRNAHLEKGNLKECLVVSNRNKDVHALNQNIRRAMIKASHFGDVEVEFDAYRRDEKEDTVGHKLKLRAGERVIFGGKQFTVNAASGLMVNNSDMATVERVTPRKGQEPLITLRFDKTESHREILVTVTPSQLAAEDRFADRKPLPVLQHAYAVTVHAAQGTTVNRCIVANINGIDYRLAYVGLTRHRHDAEMVVNVGRMEINAMVRDGLIIRDEDGKLIIPHPEDKEDIVILEDEYKLTEEDYMNRLIIEASTSESKSNFSDLSFYKTKDGLEAFLADGKRFQTHVEKLREEGRLTEADLERRIIDNKARLDSLRKSASVSGTLSQDDIQSLTNGTPQSSSDNAKQNYARSFVDGVVSNNAKNTNSITINQPTMEELNDIKRRYNVTEQTLEKMKLDIPTSNIKWDSDLETRYRNELQAFMIEHGAVPNPKQKSTATSLAFCDGVTNGKPNNVWNMSRMKDGNWIYNQWNDSGQSGRLETWLIKKGVVKDYLAAEALLSEQFPLHAVRNGQMKTEALAMRIVQDPKPKEIWAAYEHSIKQQTSVCSFKPGYGDMDGLEKLQQAIEEGKLSGAFGDVEKRAKIAEKWNRVLVAGQKPDATEKEIKRADAALEMINAGKTMFEYEWKHVLEESRITDKYPKERALDRTTMLVFKNDVRRSAFYDHSTKDWKDGLSFAHRDVIRFGTVTGIETKLPPTTTRSGNDAMTSSFSQFGGKGVAMMGYKKSPDIEHVIICESGVDSLSHWQKNNLPAEAKDWTIKERNQFSDGWCDKNKTLYLSVSGGMSNVAEEAIEILAKKNPNAKFTVGMDNDVAGWGFRDKAMAAIQRGNPQAETKDAGLSIFYKDWNDVVKADAGKLNGTVRWPADIDKDVVQKVMTMATDRPHELLKVSDRDLEPYKSENLVAAAKEFKTAHPHFDEQRAAAYEKVGIANIRQWEPEAFRDTGFSEKQISFIQSRRQEVMDKQKEAVADQRRLVEAIRNSEKKSVQMPAFTKPDFKKPAEVDVSKPTTPTPVKAFTRPEPEKRRPDAARPFGRPAGTIQTKVRETESKAQEKAAVERERLRREAERAAEKEKPAVAKF</sequence>
<feature type="coiled-coil region" evidence="1">
    <location>
        <begin position="705"/>
        <end position="732"/>
    </location>
</feature>
<dbReference type="EMBL" id="WBVX01000059">
    <property type="protein sequence ID" value="KAB2675131.1"/>
    <property type="molecule type" value="Genomic_DNA"/>
</dbReference>
<accession>A0A6L3Y4D9</accession>
<feature type="compositionally biased region" description="Basic and acidic residues" evidence="2">
    <location>
        <begin position="1839"/>
        <end position="1876"/>
    </location>
</feature>
<evidence type="ECO:0000256" key="2">
    <source>
        <dbReference type="SAM" id="MobiDB-lite"/>
    </source>
</evidence>
<name>A0A6L3Y4D9_9HYPH</name>
<dbReference type="CDD" id="cd18809">
    <property type="entry name" value="SF1_C_RecD"/>
    <property type="match status" value="1"/>
</dbReference>
<dbReference type="SUPFAM" id="SSF52540">
    <property type="entry name" value="P-loop containing nucleoside triphosphate hydrolases"/>
    <property type="match status" value="2"/>
</dbReference>
<evidence type="ECO:0000313" key="4">
    <source>
        <dbReference type="EMBL" id="KAB2675131.1"/>
    </source>
</evidence>
<dbReference type="RefSeq" id="WP_151654376.1">
    <property type="nucleotide sequence ID" value="NZ_WBVX01000059.1"/>
</dbReference>
<proteinExistence type="predicted"/>
<dbReference type="Gene3D" id="3.40.50.300">
    <property type="entry name" value="P-loop containing nucleotide triphosphate hydrolases"/>
    <property type="match status" value="2"/>
</dbReference>
<evidence type="ECO:0000256" key="1">
    <source>
        <dbReference type="SAM" id="Coils"/>
    </source>
</evidence>
<evidence type="ECO:0000313" key="5">
    <source>
        <dbReference type="Proteomes" id="UP000481643"/>
    </source>
</evidence>
<keyword evidence="1" id="KW-0175">Coiled coil</keyword>
<dbReference type="Pfam" id="PF13604">
    <property type="entry name" value="AAA_30"/>
    <property type="match status" value="1"/>
</dbReference>
<dbReference type="Pfam" id="PF13155">
    <property type="entry name" value="Toprim_2"/>
    <property type="match status" value="1"/>
</dbReference>
<dbReference type="Pfam" id="PF08751">
    <property type="entry name" value="TrwC"/>
    <property type="match status" value="1"/>
</dbReference>
<reference evidence="4 5" key="1">
    <citation type="submission" date="2019-09" db="EMBL/GenBank/DDBJ databases">
        <title>Taxonomic organization of the family Brucellaceae based on a phylogenomic approach.</title>
        <authorList>
            <person name="Leclercq S."/>
            <person name="Cloeckaert A."/>
            <person name="Zygmunt M.S."/>
        </authorList>
    </citation>
    <scope>NUCLEOTIDE SEQUENCE [LARGE SCALE GENOMIC DNA]</scope>
    <source>
        <strain evidence="4 5">WS1830</strain>
    </source>
</reference>
<feature type="compositionally biased region" description="Basic and acidic residues" evidence="2">
    <location>
        <begin position="1814"/>
        <end position="1825"/>
    </location>
</feature>
<gene>
    <name evidence="4" type="ORF">F9L08_27980</name>
</gene>
<feature type="domain" description="TrwC relaxase" evidence="3">
    <location>
        <begin position="96"/>
        <end position="412"/>
    </location>
</feature>
<organism evidence="4 5">
    <name type="scientific">Brucella tritici</name>
    <dbReference type="NCBI Taxonomy" id="94626"/>
    <lineage>
        <taxon>Bacteria</taxon>
        <taxon>Pseudomonadati</taxon>
        <taxon>Pseudomonadota</taxon>
        <taxon>Alphaproteobacteria</taxon>
        <taxon>Hyphomicrobiales</taxon>
        <taxon>Brucellaceae</taxon>
        <taxon>Brucella/Ochrobactrum group</taxon>
        <taxon>Brucella</taxon>
    </lineage>
</organism>
<dbReference type="InterPro" id="IPR027417">
    <property type="entry name" value="P-loop_NTPase"/>
</dbReference>